<protein>
    <submittedName>
        <fullName evidence="9">ABC transporter permease subunit</fullName>
    </submittedName>
</protein>
<dbReference type="PANTHER" id="PTHR32243:SF18">
    <property type="entry name" value="INNER MEMBRANE ABC TRANSPORTER PERMEASE PROTEIN YCJP"/>
    <property type="match status" value="1"/>
</dbReference>
<dbReference type="InterPro" id="IPR035906">
    <property type="entry name" value="MetI-like_sf"/>
</dbReference>
<feature type="transmembrane region" description="Helical" evidence="7">
    <location>
        <begin position="69"/>
        <end position="96"/>
    </location>
</feature>
<gene>
    <name evidence="9" type="ORF">GSH16_14870</name>
</gene>
<keyword evidence="10" id="KW-1185">Reference proteome</keyword>
<dbReference type="GO" id="GO:0055085">
    <property type="term" value="P:transmembrane transport"/>
    <property type="evidence" value="ECO:0007669"/>
    <property type="project" value="InterPro"/>
</dbReference>
<feature type="transmembrane region" description="Helical" evidence="7">
    <location>
        <begin position="189"/>
        <end position="211"/>
    </location>
</feature>
<keyword evidence="5 7" id="KW-1133">Transmembrane helix</keyword>
<sequence length="280" mass="31638">MINKYRWWEYVLIYSGILLFLSFVLAPFVEAFVVSLRPLDALFSIPYRFVTDEMSFRAYIDMWSNVPLLWLYMFNSFFIASSVTVLALVAIIPAAYAFARFEFRFKNGLLAAFLAINMVSGAVLIIPLFKVMQQLGLLNTYFAMIAPGTAFVIPTGIWLLRSYLMKIPRELEEAAWVDGAGRLYTLRRVILPIALPGIMVVAIATFIAAYAQQFLFALTFNSTNELNPLPVGLFQFFGRQEVVWNELMAASLVGILPVLIIYVFLQRYIVAGLTAGAVKE</sequence>
<feature type="domain" description="ABC transmembrane type-1" evidence="8">
    <location>
        <begin position="73"/>
        <end position="265"/>
    </location>
</feature>
<dbReference type="RefSeq" id="WP_160856392.1">
    <property type="nucleotide sequence ID" value="NZ_WUWG01000007.1"/>
</dbReference>
<dbReference type="AlphaFoldDB" id="A0A6B0TPY1"/>
<evidence type="ECO:0000256" key="5">
    <source>
        <dbReference type="ARBA" id="ARBA00022989"/>
    </source>
</evidence>
<proteinExistence type="inferred from homology"/>
<dbReference type="PROSITE" id="PS50928">
    <property type="entry name" value="ABC_TM1"/>
    <property type="match status" value="1"/>
</dbReference>
<evidence type="ECO:0000313" key="10">
    <source>
        <dbReference type="Proteomes" id="UP000436016"/>
    </source>
</evidence>
<dbReference type="PANTHER" id="PTHR32243">
    <property type="entry name" value="MALTOSE TRANSPORT SYSTEM PERMEASE-RELATED"/>
    <property type="match status" value="1"/>
</dbReference>
<dbReference type="Gene3D" id="1.10.3720.10">
    <property type="entry name" value="MetI-like"/>
    <property type="match status" value="1"/>
</dbReference>
<organism evidence="9 10">
    <name type="scientific">Oceanomicrobium pacificus</name>
    <dbReference type="NCBI Taxonomy" id="2692916"/>
    <lineage>
        <taxon>Bacteria</taxon>
        <taxon>Pseudomonadati</taxon>
        <taxon>Pseudomonadota</taxon>
        <taxon>Alphaproteobacteria</taxon>
        <taxon>Rhodobacterales</taxon>
        <taxon>Paracoccaceae</taxon>
        <taxon>Oceanomicrobium</taxon>
    </lineage>
</organism>
<name>A0A6B0TPY1_9RHOB</name>
<feature type="transmembrane region" description="Helical" evidence="7">
    <location>
        <begin position="7"/>
        <end position="29"/>
    </location>
</feature>
<evidence type="ECO:0000313" key="9">
    <source>
        <dbReference type="EMBL" id="MXU66730.1"/>
    </source>
</evidence>
<feature type="transmembrane region" description="Helical" evidence="7">
    <location>
        <begin position="247"/>
        <end position="265"/>
    </location>
</feature>
<evidence type="ECO:0000256" key="7">
    <source>
        <dbReference type="RuleBase" id="RU363032"/>
    </source>
</evidence>
<comment type="similarity">
    <text evidence="7">Belongs to the binding-protein-dependent transport system permease family.</text>
</comment>
<dbReference type="SUPFAM" id="SSF161098">
    <property type="entry name" value="MetI-like"/>
    <property type="match status" value="1"/>
</dbReference>
<dbReference type="Proteomes" id="UP000436016">
    <property type="component" value="Unassembled WGS sequence"/>
</dbReference>
<evidence type="ECO:0000256" key="4">
    <source>
        <dbReference type="ARBA" id="ARBA00022692"/>
    </source>
</evidence>
<evidence type="ECO:0000259" key="8">
    <source>
        <dbReference type="PROSITE" id="PS50928"/>
    </source>
</evidence>
<keyword evidence="2 7" id="KW-0813">Transport</keyword>
<dbReference type="CDD" id="cd06261">
    <property type="entry name" value="TM_PBP2"/>
    <property type="match status" value="1"/>
</dbReference>
<evidence type="ECO:0000256" key="1">
    <source>
        <dbReference type="ARBA" id="ARBA00004651"/>
    </source>
</evidence>
<evidence type="ECO:0000256" key="3">
    <source>
        <dbReference type="ARBA" id="ARBA00022475"/>
    </source>
</evidence>
<reference evidence="9 10" key="1">
    <citation type="submission" date="2019-12" db="EMBL/GenBank/DDBJ databases">
        <title>Strain KN286 was isolated from seawater, which was collected from Caroline Seamount in the tropical western Pacific.</title>
        <authorList>
            <person name="Wang Q."/>
        </authorList>
    </citation>
    <scope>NUCLEOTIDE SEQUENCE [LARGE SCALE GENOMIC DNA]</scope>
    <source>
        <strain evidence="9 10">KN286</strain>
    </source>
</reference>
<dbReference type="InterPro" id="IPR050901">
    <property type="entry name" value="BP-dep_ABC_trans_perm"/>
</dbReference>
<feature type="transmembrane region" description="Helical" evidence="7">
    <location>
        <begin position="141"/>
        <end position="160"/>
    </location>
</feature>
<dbReference type="GO" id="GO:0005886">
    <property type="term" value="C:plasma membrane"/>
    <property type="evidence" value="ECO:0007669"/>
    <property type="project" value="UniProtKB-SubCell"/>
</dbReference>
<keyword evidence="6 7" id="KW-0472">Membrane</keyword>
<comment type="subcellular location">
    <subcellularLocation>
        <location evidence="1 7">Cell membrane</location>
        <topology evidence="1 7">Multi-pass membrane protein</topology>
    </subcellularLocation>
</comment>
<dbReference type="Pfam" id="PF00528">
    <property type="entry name" value="BPD_transp_1"/>
    <property type="match status" value="1"/>
</dbReference>
<evidence type="ECO:0000256" key="2">
    <source>
        <dbReference type="ARBA" id="ARBA00022448"/>
    </source>
</evidence>
<accession>A0A6B0TPY1</accession>
<feature type="transmembrane region" description="Helical" evidence="7">
    <location>
        <begin position="108"/>
        <end position="129"/>
    </location>
</feature>
<dbReference type="EMBL" id="WUWG01000007">
    <property type="protein sequence ID" value="MXU66730.1"/>
    <property type="molecule type" value="Genomic_DNA"/>
</dbReference>
<comment type="caution">
    <text evidence="9">The sequence shown here is derived from an EMBL/GenBank/DDBJ whole genome shotgun (WGS) entry which is preliminary data.</text>
</comment>
<dbReference type="InterPro" id="IPR000515">
    <property type="entry name" value="MetI-like"/>
</dbReference>
<keyword evidence="3" id="KW-1003">Cell membrane</keyword>
<evidence type="ECO:0000256" key="6">
    <source>
        <dbReference type="ARBA" id="ARBA00023136"/>
    </source>
</evidence>
<keyword evidence="4 7" id="KW-0812">Transmembrane</keyword>